<keyword evidence="2" id="KW-1185">Reference proteome</keyword>
<accession>A0A0P9EWG6</accession>
<proteinExistence type="predicted"/>
<gene>
    <name evidence="1" type="ORF">RHOBADRAFT_47784</name>
</gene>
<sequence>MGICHAHACAGDALTCAPLVSSTLSASRSNSRRDENANRLDRIGLQLFTEVDRRLLLHCQYLYHSSFLSTYCVSLCAISTSTRTPDAARRRIFFISDPRYVDEQQLVLSSLAPPPPSLGRRPPLSPS</sequence>
<dbReference type="RefSeq" id="XP_018267488.1">
    <property type="nucleotide sequence ID" value="XM_018415048.1"/>
</dbReference>
<dbReference type="Proteomes" id="UP000053890">
    <property type="component" value="Unassembled WGS sequence"/>
</dbReference>
<dbReference type="EMBL" id="KQ474094">
    <property type="protein sequence ID" value="KPV71439.1"/>
    <property type="molecule type" value="Genomic_DNA"/>
</dbReference>
<evidence type="ECO:0000313" key="2">
    <source>
        <dbReference type="Proteomes" id="UP000053890"/>
    </source>
</evidence>
<dbReference type="AlphaFoldDB" id="A0A0P9EWG6"/>
<evidence type="ECO:0000313" key="1">
    <source>
        <dbReference type="EMBL" id="KPV71439.1"/>
    </source>
</evidence>
<name>A0A0P9EWG6_RHOGW</name>
<protein>
    <submittedName>
        <fullName evidence="1">Uncharacterized protein</fullName>
    </submittedName>
</protein>
<reference evidence="1 2" key="1">
    <citation type="journal article" date="2015" name="Front. Microbiol.">
        <title>Genome sequence of the plant growth promoting endophytic yeast Rhodotorula graminis WP1.</title>
        <authorList>
            <person name="Firrincieli A."/>
            <person name="Otillar R."/>
            <person name="Salamov A."/>
            <person name="Schmutz J."/>
            <person name="Khan Z."/>
            <person name="Redman R.S."/>
            <person name="Fleck N.D."/>
            <person name="Lindquist E."/>
            <person name="Grigoriev I.V."/>
            <person name="Doty S.L."/>
        </authorList>
    </citation>
    <scope>NUCLEOTIDE SEQUENCE [LARGE SCALE GENOMIC DNA]</scope>
    <source>
        <strain evidence="1 2">WP1</strain>
    </source>
</reference>
<dbReference type="GeneID" id="28975496"/>
<organism evidence="1 2">
    <name type="scientific">Rhodotorula graminis (strain WP1)</name>
    <dbReference type="NCBI Taxonomy" id="578459"/>
    <lineage>
        <taxon>Eukaryota</taxon>
        <taxon>Fungi</taxon>
        <taxon>Dikarya</taxon>
        <taxon>Basidiomycota</taxon>
        <taxon>Pucciniomycotina</taxon>
        <taxon>Microbotryomycetes</taxon>
        <taxon>Sporidiobolales</taxon>
        <taxon>Sporidiobolaceae</taxon>
        <taxon>Rhodotorula</taxon>
    </lineage>
</organism>